<reference evidence="2 3" key="1">
    <citation type="submission" date="2020-07" db="EMBL/GenBank/DDBJ databases">
        <title>Roseicoccus Jingziensis gen. nov., sp. nov., isolated from coastal seawater.</title>
        <authorList>
            <person name="Feng X."/>
        </authorList>
    </citation>
    <scope>NUCLEOTIDE SEQUENCE [LARGE SCALE GENOMIC DNA]</scope>
    <source>
        <strain evidence="2 3">N1E253</strain>
    </source>
</reference>
<name>A0A851GKF8_9BACT</name>
<protein>
    <recommendedName>
        <fullName evidence="1">DUF6794 domain-containing protein</fullName>
    </recommendedName>
</protein>
<dbReference type="AlphaFoldDB" id="A0A851GKF8"/>
<dbReference type="Proteomes" id="UP000557872">
    <property type="component" value="Unassembled WGS sequence"/>
</dbReference>
<organism evidence="2 3">
    <name type="scientific">Oceaniferula marina</name>
    <dbReference type="NCBI Taxonomy" id="2748318"/>
    <lineage>
        <taxon>Bacteria</taxon>
        <taxon>Pseudomonadati</taxon>
        <taxon>Verrucomicrobiota</taxon>
        <taxon>Verrucomicrobiia</taxon>
        <taxon>Verrucomicrobiales</taxon>
        <taxon>Verrucomicrobiaceae</taxon>
        <taxon>Oceaniferula</taxon>
    </lineage>
</organism>
<dbReference type="Pfam" id="PF20594">
    <property type="entry name" value="DUF6794"/>
    <property type="match status" value="1"/>
</dbReference>
<dbReference type="InterPro" id="IPR046744">
    <property type="entry name" value="DUF6794"/>
</dbReference>
<evidence type="ECO:0000313" key="2">
    <source>
        <dbReference type="EMBL" id="NWK57629.1"/>
    </source>
</evidence>
<gene>
    <name evidence="2" type="ORF">HW115_18575</name>
</gene>
<comment type="caution">
    <text evidence="2">The sequence shown here is derived from an EMBL/GenBank/DDBJ whole genome shotgun (WGS) entry which is preliminary data.</text>
</comment>
<keyword evidence="3" id="KW-1185">Reference proteome</keyword>
<dbReference type="RefSeq" id="WP_178934931.1">
    <property type="nucleotide sequence ID" value="NZ_JACBAZ010000017.1"/>
</dbReference>
<dbReference type="EMBL" id="JACBAZ010000017">
    <property type="protein sequence ID" value="NWK57629.1"/>
    <property type="molecule type" value="Genomic_DNA"/>
</dbReference>
<feature type="domain" description="DUF6794" evidence="1">
    <location>
        <begin position="41"/>
        <end position="121"/>
    </location>
</feature>
<evidence type="ECO:0000259" key="1">
    <source>
        <dbReference type="Pfam" id="PF20594"/>
    </source>
</evidence>
<evidence type="ECO:0000313" key="3">
    <source>
        <dbReference type="Proteomes" id="UP000557872"/>
    </source>
</evidence>
<accession>A0A851GKF8</accession>
<proteinExistence type="predicted"/>
<sequence length="199" mass="23147">MRIAYLIAICCLLSCKDRTNQEGSIQDLVQPSTLKQGDLLPQEFEELISVIIDQMPDETKKIIKESDNGDDMIDHFGMGLSLRNGDLNRTDSEVRLYLIRQGIYHRDDLSSIVLYAVNRRLRGEPVELAKKIQYYRSYWEAQDTVAPLDLNCPTCKKELNPAFWGGTTSHPDRNYFWGRCPDEHDFLYYHKEGWIPQEN</sequence>